<feature type="compositionally biased region" description="Basic and acidic residues" evidence="1">
    <location>
        <begin position="185"/>
        <end position="195"/>
    </location>
</feature>
<accession>A0A9Q0AHC3</accession>
<feature type="region of interest" description="Disordered" evidence="1">
    <location>
        <begin position="802"/>
        <end position="858"/>
    </location>
</feature>
<keyword evidence="3" id="KW-1185">Reference proteome</keyword>
<feature type="compositionally biased region" description="Polar residues" evidence="1">
    <location>
        <begin position="73"/>
        <end position="82"/>
    </location>
</feature>
<feature type="region of interest" description="Disordered" evidence="1">
    <location>
        <begin position="691"/>
        <end position="714"/>
    </location>
</feature>
<reference evidence="2" key="1">
    <citation type="submission" date="2021-03" db="EMBL/GenBank/DDBJ databases">
        <title>Revisited historic fungal species revealed as producer of novel bioactive compounds through whole genome sequencing and comparative genomics.</title>
        <authorList>
            <person name="Vignolle G.A."/>
            <person name="Hochenegger N."/>
            <person name="Mach R.L."/>
            <person name="Mach-Aigner A.R."/>
            <person name="Javad Rahimi M."/>
            <person name="Salim K.A."/>
            <person name="Chan C.M."/>
            <person name="Lim L.B.L."/>
            <person name="Cai F."/>
            <person name="Druzhinina I.S."/>
            <person name="U'Ren J.M."/>
            <person name="Derntl C."/>
        </authorList>
    </citation>
    <scope>NUCLEOTIDE SEQUENCE</scope>
    <source>
        <strain evidence="2">TUCIM 5799</strain>
    </source>
</reference>
<comment type="caution">
    <text evidence="2">The sequence shown here is derived from an EMBL/GenBank/DDBJ whole genome shotgun (WGS) entry which is preliminary data.</text>
</comment>
<dbReference type="PANTHER" id="PTHR38166">
    <property type="entry name" value="C2H2-TYPE DOMAIN-CONTAINING PROTEIN-RELATED"/>
    <property type="match status" value="1"/>
</dbReference>
<feature type="compositionally biased region" description="Low complexity" evidence="1">
    <location>
        <begin position="167"/>
        <end position="179"/>
    </location>
</feature>
<dbReference type="PANTHER" id="PTHR38166:SF1">
    <property type="entry name" value="C2H2-TYPE DOMAIN-CONTAINING PROTEIN"/>
    <property type="match status" value="1"/>
</dbReference>
<dbReference type="AlphaFoldDB" id="A0A9Q0AHC3"/>
<feature type="compositionally biased region" description="Basic and acidic residues" evidence="1">
    <location>
        <begin position="14"/>
        <end position="46"/>
    </location>
</feature>
<organism evidence="2 3">
    <name type="scientific">Neoarthrinium moseri</name>
    <dbReference type="NCBI Taxonomy" id="1658444"/>
    <lineage>
        <taxon>Eukaryota</taxon>
        <taxon>Fungi</taxon>
        <taxon>Dikarya</taxon>
        <taxon>Ascomycota</taxon>
        <taxon>Pezizomycotina</taxon>
        <taxon>Sordariomycetes</taxon>
        <taxon>Xylariomycetidae</taxon>
        <taxon>Amphisphaeriales</taxon>
        <taxon>Apiosporaceae</taxon>
        <taxon>Neoarthrinium</taxon>
    </lineage>
</organism>
<feature type="region of interest" description="Disordered" evidence="1">
    <location>
        <begin position="1"/>
        <end position="195"/>
    </location>
</feature>
<feature type="compositionally biased region" description="Acidic residues" evidence="1">
    <location>
        <begin position="775"/>
        <end position="788"/>
    </location>
</feature>
<evidence type="ECO:0000313" key="2">
    <source>
        <dbReference type="EMBL" id="KAI1856276.1"/>
    </source>
</evidence>
<evidence type="ECO:0000256" key="1">
    <source>
        <dbReference type="SAM" id="MobiDB-lite"/>
    </source>
</evidence>
<proteinExistence type="predicted"/>
<evidence type="ECO:0008006" key="4">
    <source>
        <dbReference type="Google" id="ProtNLM"/>
    </source>
</evidence>
<evidence type="ECO:0000313" key="3">
    <source>
        <dbReference type="Proteomes" id="UP000829685"/>
    </source>
</evidence>
<sequence length="1194" mass="132903">MASYDASSPLGDGGESKAPSDHQLLDPDQAHRNVPWYRDRHADFEHPSAYYPQGQVQPSGNPGFLHTPPATVGTPSAYQPSEISCDYDDEHEADQSGSHSRHESRDSLAPPSRSSSWGRKHRRSQQQMPSLNTAVGGPQIATTQLPRIGFGLPPPRNILRRPRSNTDNSQESSHDSNSSLTFAESPKRESGPLVDENHRQFELSPNSKGGFWPNDEDSLMNSYPLAHQSPLITISVWGKDGEEPLSTDLPSFDFPRTPDTSLPVTLKPSEAFPPHVKAWHDEQSALHQMGKHQEWGRYMDIETWISQVPDLGYIGSSWHESNSPQIPQYDDDDNIRTEPVPTERKTKNRQIESQLYYNFRGGRITDTDLYLMGEYRVWENPPILLPIVQSPWARMQPATSQAAIERFNRMDHDNGSTVSHCASWGTQPESLPSVANEDQIIAGNFLQRTSLPESHSSPRNLTDEEIQQLRQCLPHPRVASNISDVFGQPSSENKIGQAEKLLRGLFEIFSEPCAIVGQEDSESYLADVETQLTKLEALLKTRLGVYNPSQSSVLQLYGSMVKREPDLISAKNGNVGSVTPSASLSISPCPTCGSRTTLNNGRRQDAAFDVKNENNTNAGEDIFDDKIPDIIQPTLRGRLGVDCPDAPQFVDEGVQVDLPEVYKSESQGYHAVSSTSLPHFVDEGVQVDFSEDEKTRYRNRTSDVSSASSASGTTNLTRHIESSVVPDTKLEYQLLDIQSNVQLRQVGLVNVQIMLVSLSPHCKTASQPDDSAGIDSDESQLDESDQTDAGEVAPNDVEHMEDMHTASGSSGGSFAGSISSSSNTGDVQGQRPKGKRSGDDEDGENRNNKRRRMLPLPCDKPKLPRLACPYQAYERFQSCLRRGGSNREGGCAGISRLKQHLSRRHMLSYRCQRCWRSFDTRGDVSNHATQQPPCDARPKGWEERFMNIDQEGEVERIGRNMSEQDAWWSLFSLLVPGMQNRDLPSLMTQYSPFYVYYHSNFMIPAISFSQLPGQLTQRGQLSEEGYTTDSSELPYQWPVDQSSSLQPNTGFAIPSPAPSVQSFPMPLLELMGEPTVDLESSLFRTPSSSGATQSSFNCTTSPGSVPPAYMSINSPAPFDRSNIQRNYDRLKTRSVQTEKLNADFREANRANRTDIDRVDTILEDVLTIEELPDLIFERISQVSDILSVIKGRLR</sequence>
<feature type="region of interest" description="Disordered" evidence="1">
    <location>
        <begin position="762"/>
        <end position="790"/>
    </location>
</feature>
<dbReference type="Proteomes" id="UP000829685">
    <property type="component" value="Unassembled WGS sequence"/>
</dbReference>
<dbReference type="EMBL" id="JAFIMR010000045">
    <property type="protein sequence ID" value="KAI1856276.1"/>
    <property type="molecule type" value="Genomic_DNA"/>
</dbReference>
<protein>
    <recommendedName>
        <fullName evidence="4">C2H2-type domain-containing protein</fullName>
    </recommendedName>
</protein>
<gene>
    <name evidence="2" type="ORF">JX265_011788</name>
</gene>
<name>A0A9Q0AHC3_9PEZI</name>